<accession>A0ABT9ML39</accession>
<feature type="region of interest" description="Disordered" evidence="1">
    <location>
        <begin position="204"/>
        <end position="223"/>
    </location>
</feature>
<evidence type="ECO:0000313" key="3">
    <source>
        <dbReference type="Proteomes" id="UP001240984"/>
    </source>
</evidence>
<evidence type="ECO:0000313" key="2">
    <source>
        <dbReference type="EMBL" id="MDP9792124.1"/>
    </source>
</evidence>
<proteinExistence type="predicted"/>
<organism evidence="2 3">
    <name type="scientific">Catenuloplanes nepalensis</name>
    <dbReference type="NCBI Taxonomy" id="587533"/>
    <lineage>
        <taxon>Bacteria</taxon>
        <taxon>Bacillati</taxon>
        <taxon>Actinomycetota</taxon>
        <taxon>Actinomycetes</taxon>
        <taxon>Micromonosporales</taxon>
        <taxon>Micromonosporaceae</taxon>
        <taxon>Catenuloplanes</taxon>
    </lineage>
</organism>
<gene>
    <name evidence="2" type="ORF">J2S43_000636</name>
</gene>
<dbReference type="EMBL" id="JAUSRA010000001">
    <property type="protein sequence ID" value="MDP9792124.1"/>
    <property type="molecule type" value="Genomic_DNA"/>
</dbReference>
<comment type="caution">
    <text evidence="2">The sequence shown here is derived from an EMBL/GenBank/DDBJ whole genome shotgun (WGS) entry which is preliminary data.</text>
</comment>
<name>A0ABT9ML39_9ACTN</name>
<dbReference type="Proteomes" id="UP001240984">
    <property type="component" value="Unassembled WGS sequence"/>
</dbReference>
<evidence type="ECO:0008006" key="4">
    <source>
        <dbReference type="Google" id="ProtNLM"/>
    </source>
</evidence>
<dbReference type="RefSeq" id="WP_306827034.1">
    <property type="nucleotide sequence ID" value="NZ_JAUSRA010000001.1"/>
</dbReference>
<sequence>MAFYGEKPEPLATLMAGVQALAASHLPGFRPRPLPEVHATLIGLEHPTRKVTDADLPPFVRHLRTSLDRAGMIVQFGGFADGDHPIRSRGRSLYERSFLVSEVSVVLIGWPVDAGGRPASALDTLRRSCQDFGFRHRYHARPGDQDPDCYLVIGQVPDADPARVAAGEAAIRDELAAAPPVRVALGLGDVRFVRYKSTTLAAGTSKAHPIDQMSMEMPEPRSE</sequence>
<reference evidence="2 3" key="1">
    <citation type="submission" date="2023-07" db="EMBL/GenBank/DDBJ databases">
        <title>Sequencing the genomes of 1000 actinobacteria strains.</title>
        <authorList>
            <person name="Klenk H.-P."/>
        </authorList>
    </citation>
    <scope>NUCLEOTIDE SEQUENCE [LARGE SCALE GENOMIC DNA]</scope>
    <source>
        <strain evidence="2 3">DSM 44710</strain>
    </source>
</reference>
<protein>
    <recommendedName>
        <fullName evidence="4">2'-5' RNA ligase</fullName>
    </recommendedName>
</protein>
<evidence type="ECO:0000256" key="1">
    <source>
        <dbReference type="SAM" id="MobiDB-lite"/>
    </source>
</evidence>
<keyword evidence="3" id="KW-1185">Reference proteome</keyword>